<evidence type="ECO:0000256" key="2">
    <source>
        <dbReference type="SAM" id="Phobius"/>
    </source>
</evidence>
<evidence type="ECO:0000313" key="4">
    <source>
        <dbReference type="Proteomes" id="UP001153076"/>
    </source>
</evidence>
<evidence type="ECO:0008006" key="5">
    <source>
        <dbReference type="Google" id="ProtNLM"/>
    </source>
</evidence>
<feature type="transmembrane region" description="Helical" evidence="2">
    <location>
        <begin position="244"/>
        <end position="270"/>
    </location>
</feature>
<name>A0A9Q1JKI7_9CARY</name>
<gene>
    <name evidence="3" type="ORF">Cgig2_006443</name>
</gene>
<dbReference type="OrthoDB" id="913267at2759"/>
<keyword evidence="2" id="KW-0472">Membrane</keyword>
<keyword evidence="2" id="KW-1133">Transmembrane helix</keyword>
<evidence type="ECO:0000256" key="1">
    <source>
        <dbReference type="SAM" id="MobiDB-lite"/>
    </source>
</evidence>
<evidence type="ECO:0000313" key="3">
    <source>
        <dbReference type="EMBL" id="KAJ8422373.1"/>
    </source>
</evidence>
<reference evidence="3" key="1">
    <citation type="submission" date="2022-04" db="EMBL/GenBank/DDBJ databases">
        <title>Carnegiea gigantea Genome sequencing and assembly v2.</title>
        <authorList>
            <person name="Copetti D."/>
            <person name="Sanderson M.J."/>
            <person name="Burquez A."/>
            <person name="Wojciechowski M.F."/>
        </authorList>
    </citation>
    <scope>NUCLEOTIDE SEQUENCE</scope>
    <source>
        <strain evidence="3">SGP5-SGP5p</strain>
        <tissue evidence="3">Aerial part</tissue>
    </source>
</reference>
<organism evidence="3 4">
    <name type="scientific">Carnegiea gigantea</name>
    <dbReference type="NCBI Taxonomy" id="171969"/>
    <lineage>
        <taxon>Eukaryota</taxon>
        <taxon>Viridiplantae</taxon>
        <taxon>Streptophyta</taxon>
        <taxon>Embryophyta</taxon>
        <taxon>Tracheophyta</taxon>
        <taxon>Spermatophyta</taxon>
        <taxon>Magnoliopsida</taxon>
        <taxon>eudicotyledons</taxon>
        <taxon>Gunneridae</taxon>
        <taxon>Pentapetalae</taxon>
        <taxon>Caryophyllales</taxon>
        <taxon>Cactineae</taxon>
        <taxon>Cactaceae</taxon>
        <taxon>Cactoideae</taxon>
        <taxon>Echinocereeae</taxon>
        <taxon>Carnegiea</taxon>
    </lineage>
</organism>
<proteinExistence type="predicted"/>
<feature type="region of interest" description="Disordered" evidence="1">
    <location>
        <begin position="1"/>
        <end position="29"/>
    </location>
</feature>
<sequence length="342" mass="38808">MIVFVHSTGQQRHEGDKSAKSQAHSSPFQIKMPRRSTKPHFLVERKFEHKRNIFIIMSPQCLREKPWEKLPIQEEFSYTPLYWEWLEDVLTRCRGLLVANHLFEALYASLFYWCPETNFLHTLKGEISISLLDIHSFLGLPLSGFLYDEVLPPSNQHKTSLARSCAHLFSAYHILRQCFDQEENEAISHGIFFMLGIPKSSGFGQAKTFELDGARELIRFGGGFARILLSGTESKRLSLVMTNYHGLALLILLVFIRVTFVAIAKIVLLWSTITPTSSGSKPKLKIILSQKILEPHVLETKDNTPQRKIPRIGAAISSIAMTAKASDEARLTLKPSPTTAYR</sequence>
<dbReference type="Proteomes" id="UP001153076">
    <property type="component" value="Unassembled WGS sequence"/>
</dbReference>
<keyword evidence="2" id="KW-0812">Transmembrane</keyword>
<protein>
    <recommendedName>
        <fullName evidence="5">Aminotransferase-like plant mobile domain-containing protein</fullName>
    </recommendedName>
</protein>
<keyword evidence="4" id="KW-1185">Reference proteome</keyword>
<comment type="caution">
    <text evidence="3">The sequence shown here is derived from an EMBL/GenBank/DDBJ whole genome shotgun (WGS) entry which is preliminary data.</text>
</comment>
<dbReference type="EMBL" id="JAKOGI010002275">
    <property type="protein sequence ID" value="KAJ8422373.1"/>
    <property type="molecule type" value="Genomic_DNA"/>
</dbReference>
<accession>A0A9Q1JKI7</accession>
<dbReference type="AlphaFoldDB" id="A0A9Q1JKI7"/>